<accession>A0A934J4N0</accession>
<evidence type="ECO:0000313" key="2">
    <source>
        <dbReference type="EMBL" id="MBJ6362790.1"/>
    </source>
</evidence>
<dbReference type="RefSeq" id="WP_199020334.1">
    <property type="nucleotide sequence ID" value="NZ_JAELUP010000097.1"/>
</dbReference>
<dbReference type="AlphaFoldDB" id="A0A934J4N0"/>
<protein>
    <submittedName>
        <fullName evidence="2">Metallophosphoesterase</fullName>
    </submittedName>
</protein>
<dbReference type="EMBL" id="JAELUP010000097">
    <property type="protein sequence ID" value="MBJ6362790.1"/>
    <property type="molecule type" value="Genomic_DNA"/>
</dbReference>
<dbReference type="Pfam" id="PF00149">
    <property type="entry name" value="Metallophos"/>
    <property type="match status" value="1"/>
</dbReference>
<dbReference type="InterPro" id="IPR029052">
    <property type="entry name" value="Metallo-depent_PP-like"/>
</dbReference>
<comment type="caution">
    <text evidence="2">The sequence shown here is derived from an EMBL/GenBank/DDBJ whole genome shotgun (WGS) entry which is preliminary data.</text>
</comment>
<sequence length="345" mass="39786">MRKLHRHKLFRRLLAAMLAGCSLATLFVMIFAEDQSVNPYSVSAAPNQQSKLGSMKRELPAYDYAVVWMSDTQYYSERYPDIYRQMTGWIAANQGELKLRYVVHTGDIVNRDKERKQWAAASNSMNVLERAAIPYGVLAGNHDVNTKKPSYKRFGRYFGNHRFQKLPFYGESYRNNRGHYDLIEAGKQKLIFVYMGWGIGEPELEWMNQVLKAHPNHKAILCLHDYMKVTGERSPVGEEVFSRIVEPNSNVAAVLCGHEHNAELMISALDDNRDGIKDRTVYQMLADYQKGPKGGEGYMRLLLFDEARGMLHVRTYSPYTGEFNFYKNEFAYKDEFTLPWQVAAS</sequence>
<evidence type="ECO:0000313" key="3">
    <source>
        <dbReference type="Proteomes" id="UP000640274"/>
    </source>
</evidence>
<dbReference type="InterPro" id="IPR051918">
    <property type="entry name" value="STPP_CPPED1"/>
</dbReference>
<dbReference type="Gene3D" id="3.60.21.10">
    <property type="match status" value="1"/>
</dbReference>
<dbReference type="InterPro" id="IPR004843">
    <property type="entry name" value="Calcineurin-like_PHP"/>
</dbReference>
<dbReference type="PANTHER" id="PTHR43143">
    <property type="entry name" value="METALLOPHOSPHOESTERASE, CALCINEURIN SUPERFAMILY"/>
    <property type="match status" value="1"/>
</dbReference>
<dbReference type="SUPFAM" id="SSF56300">
    <property type="entry name" value="Metallo-dependent phosphatases"/>
    <property type="match status" value="1"/>
</dbReference>
<dbReference type="Proteomes" id="UP000640274">
    <property type="component" value="Unassembled WGS sequence"/>
</dbReference>
<gene>
    <name evidence="2" type="ORF">JFN88_16355</name>
</gene>
<evidence type="ECO:0000259" key="1">
    <source>
        <dbReference type="Pfam" id="PF00149"/>
    </source>
</evidence>
<reference evidence="2" key="1">
    <citation type="submission" date="2020-12" db="EMBL/GenBank/DDBJ databases">
        <authorList>
            <person name="Huq M.A."/>
        </authorList>
    </citation>
    <scope>NUCLEOTIDE SEQUENCE</scope>
    <source>
        <strain evidence="2">MAHUQ-46</strain>
    </source>
</reference>
<dbReference type="PANTHER" id="PTHR43143:SF5">
    <property type="entry name" value="SECRETED PROTEIN"/>
    <property type="match status" value="1"/>
</dbReference>
<dbReference type="GO" id="GO:0016787">
    <property type="term" value="F:hydrolase activity"/>
    <property type="evidence" value="ECO:0007669"/>
    <property type="project" value="InterPro"/>
</dbReference>
<name>A0A934J4N0_9BACL</name>
<keyword evidence="3" id="KW-1185">Reference proteome</keyword>
<feature type="domain" description="Calcineurin-like phosphoesterase" evidence="1">
    <location>
        <begin position="66"/>
        <end position="261"/>
    </location>
</feature>
<proteinExistence type="predicted"/>
<organism evidence="2 3">
    <name type="scientific">Paenibacillus roseus</name>
    <dbReference type="NCBI Taxonomy" id="2798579"/>
    <lineage>
        <taxon>Bacteria</taxon>
        <taxon>Bacillati</taxon>
        <taxon>Bacillota</taxon>
        <taxon>Bacilli</taxon>
        <taxon>Bacillales</taxon>
        <taxon>Paenibacillaceae</taxon>
        <taxon>Paenibacillus</taxon>
    </lineage>
</organism>